<name>X1IDF9_9ZZZZ</name>
<reference evidence="1" key="1">
    <citation type="journal article" date="2014" name="Front. Microbiol.">
        <title>High frequency of phylogenetically diverse reductive dehalogenase-homologous genes in deep subseafloor sedimentary metagenomes.</title>
        <authorList>
            <person name="Kawai M."/>
            <person name="Futagami T."/>
            <person name="Toyoda A."/>
            <person name="Takaki Y."/>
            <person name="Nishi S."/>
            <person name="Hori S."/>
            <person name="Arai W."/>
            <person name="Tsubouchi T."/>
            <person name="Morono Y."/>
            <person name="Uchiyama I."/>
            <person name="Ito T."/>
            <person name="Fujiyama A."/>
            <person name="Inagaki F."/>
            <person name="Takami H."/>
        </authorList>
    </citation>
    <scope>NUCLEOTIDE SEQUENCE</scope>
    <source>
        <strain evidence="1">Expedition CK06-06</strain>
    </source>
</reference>
<gene>
    <name evidence="1" type="ORF">S03H2_46485</name>
</gene>
<dbReference type="EMBL" id="BARU01029190">
    <property type="protein sequence ID" value="GAH64139.1"/>
    <property type="molecule type" value="Genomic_DNA"/>
</dbReference>
<protein>
    <submittedName>
        <fullName evidence="1">Uncharacterized protein</fullName>
    </submittedName>
</protein>
<evidence type="ECO:0000313" key="1">
    <source>
        <dbReference type="EMBL" id="GAH64139.1"/>
    </source>
</evidence>
<comment type="caution">
    <text evidence="1">The sequence shown here is derived from an EMBL/GenBank/DDBJ whole genome shotgun (WGS) entry which is preliminary data.</text>
</comment>
<feature type="non-terminal residue" evidence="1">
    <location>
        <position position="1"/>
    </location>
</feature>
<accession>X1IDF9</accession>
<proteinExistence type="predicted"/>
<dbReference type="AlphaFoldDB" id="X1IDF9"/>
<sequence length="145" mass="16909">ILTTVEIAVDDERKLKSLKDRVHETQTWFWAEMRWRKHLGIILEANRLNSKFVEEQPQDLKKFTGPLKADIEEYIIWTLGPESKRDETFAMVLANLVALAVPEFKVQPLVKELNRLIGLTSASLRQDLCHTVDYVFSKEAKENRE</sequence>
<organism evidence="1">
    <name type="scientific">marine sediment metagenome</name>
    <dbReference type="NCBI Taxonomy" id="412755"/>
    <lineage>
        <taxon>unclassified sequences</taxon>
        <taxon>metagenomes</taxon>
        <taxon>ecological metagenomes</taxon>
    </lineage>
</organism>